<gene>
    <name evidence="1" type="ORF">LzC2_32820</name>
</gene>
<comment type="caution">
    <text evidence="1">The sequence shown here is derived from an EMBL/GenBank/DDBJ whole genome shotgun (WGS) entry which is preliminary data.</text>
</comment>
<dbReference type="EMBL" id="WTPX01000127">
    <property type="protein sequence ID" value="NNJ27181.1"/>
    <property type="molecule type" value="Genomic_DNA"/>
</dbReference>
<protein>
    <submittedName>
        <fullName evidence="1">Uncharacterized protein</fullName>
    </submittedName>
</protein>
<sequence length="101" mass="11507">MSPRELISRLIGSSLELQDDEILEQLYFGQDNHLSASLGMKGGWVCGPILRYELCEDGRVKIGDDDEWLWVWDSMELSNDRLTVQCGGQAKTYVMTPLARR</sequence>
<evidence type="ECO:0000313" key="2">
    <source>
        <dbReference type="Proteomes" id="UP000609651"/>
    </source>
</evidence>
<reference evidence="1 2" key="1">
    <citation type="journal article" date="2020" name="Syst. Appl. Microbiol.">
        <title>Alienimonas chondri sp. nov., a novel planctomycete isolated from the biofilm of the red alga Chondrus crispus.</title>
        <authorList>
            <person name="Vitorino I."/>
            <person name="Albuquerque L."/>
            <person name="Wiegand S."/>
            <person name="Kallscheuer N."/>
            <person name="da Costa M.S."/>
            <person name="Lobo-da-Cunha A."/>
            <person name="Jogler C."/>
            <person name="Lage O.M."/>
        </authorList>
    </citation>
    <scope>NUCLEOTIDE SEQUENCE [LARGE SCALE GENOMIC DNA]</scope>
    <source>
        <strain evidence="1 2">LzC2</strain>
    </source>
</reference>
<keyword evidence="2" id="KW-1185">Reference proteome</keyword>
<evidence type="ECO:0000313" key="1">
    <source>
        <dbReference type="EMBL" id="NNJ27181.1"/>
    </source>
</evidence>
<proteinExistence type="predicted"/>
<organism evidence="1 2">
    <name type="scientific">Alienimonas chondri</name>
    <dbReference type="NCBI Taxonomy" id="2681879"/>
    <lineage>
        <taxon>Bacteria</taxon>
        <taxon>Pseudomonadati</taxon>
        <taxon>Planctomycetota</taxon>
        <taxon>Planctomycetia</taxon>
        <taxon>Planctomycetales</taxon>
        <taxon>Planctomycetaceae</taxon>
        <taxon>Alienimonas</taxon>
    </lineage>
</organism>
<name>A0ABX1VKB8_9PLAN</name>
<dbReference type="Proteomes" id="UP000609651">
    <property type="component" value="Unassembled WGS sequence"/>
</dbReference>
<accession>A0ABX1VKB8</accession>